<evidence type="ECO:0000256" key="2">
    <source>
        <dbReference type="RuleBase" id="RU361185"/>
    </source>
</evidence>
<dbReference type="PANTHER" id="PTHR22762">
    <property type="entry name" value="ALPHA-GLUCOSIDASE"/>
    <property type="match status" value="1"/>
</dbReference>
<dbReference type="AlphaFoldDB" id="A0A1I4IET3"/>
<dbReference type="EMBL" id="FOTR01000002">
    <property type="protein sequence ID" value="SFL52878.1"/>
    <property type="molecule type" value="Genomic_DNA"/>
</dbReference>
<dbReference type="InterPro" id="IPR033403">
    <property type="entry name" value="DUF5110"/>
</dbReference>
<dbReference type="InterPro" id="IPR025887">
    <property type="entry name" value="Glyco_hydro_31_N_dom"/>
</dbReference>
<evidence type="ECO:0000259" key="6">
    <source>
        <dbReference type="Pfam" id="PF21365"/>
    </source>
</evidence>
<dbReference type="PANTHER" id="PTHR22762:SF165">
    <property type="entry name" value="PUTATIVE (AFU_ORTHOLOGUE AFUA_1G06560)-RELATED"/>
    <property type="match status" value="1"/>
</dbReference>
<evidence type="ECO:0000259" key="3">
    <source>
        <dbReference type="Pfam" id="PF01055"/>
    </source>
</evidence>
<feature type="domain" description="Glycoside hydrolase family 31 TIM barrel" evidence="3">
    <location>
        <begin position="263"/>
        <end position="589"/>
    </location>
</feature>
<dbReference type="RefSeq" id="WP_091481444.1">
    <property type="nucleotide sequence ID" value="NZ_FOTR01000002.1"/>
</dbReference>
<dbReference type="Gene3D" id="2.60.40.1760">
    <property type="entry name" value="glycosyl hydrolase (family 31)"/>
    <property type="match status" value="1"/>
</dbReference>
<dbReference type="CDD" id="cd14752">
    <property type="entry name" value="GH31_N"/>
    <property type="match status" value="1"/>
</dbReference>
<dbReference type="SUPFAM" id="SSF51011">
    <property type="entry name" value="Glycosyl hydrolase domain"/>
    <property type="match status" value="1"/>
</dbReference>
<feature type="domain" description="DUF5110" evidence="5">
    <location>
        <begin position="719"/>
        <end position="766"/>
    </location>
</feature>
<evidence type="ECO:0000313" key="8">
    <source>
        <dbReference type="Proteomes" id="UP000198565"/>
    </source>
</evidence>
<evidence type="ECO:0000256" key="1">
    <source>
        <dbReference type="ARBA" id="ARBA00007806"/>
    </source>
</evidence>
<dbReference type="Gene3D" id="3.20.20.80">
    <property type="entry name" value="Glycosidases"/>
    <property type="match status" value="1"/>
</dbReference>
<evidence type="ECO:0000313" key="7">
    <source>
        <dbReference type="EMBL" id="SFL52878.1"/>
    </source>
</evidence>
<dbReference type="InterPro" id="IPR013780">
    <property type="entry name" value="Glyco_hydro_b"/>
</dbReference>
<keyword evidence="8" id="KW-1185">Reference proteome</keyword>
<dbReference type="SUPFAM" id="SSF74650">
    <property type="entry name" value="Galactose mutarotase-like"/>
    <property type="match status" value="1"/>
</dbReference>
<keyword evidence="2" id="KW-0378">Hydrolase</keyword>
<dbReference type="Pfam" id="PF17137">
    <property type="entry name" value="DUF5110"/>
    <property type="match status" value="1"/>
</dbReference>
<dbReference type="GO" id="GO:0030246">
    <property type="term" value="F:carbohydrate binding"/>
    <property type="evidence" value="ECO:0007669"/>
    <property type="project" value="InterPro"/>
</dbReference>
<dbReference type="Proteomes" id="UP000198565">
    <property type="component" value="Unassembled WGS sequence"/>
</dbReference>
<name>A0A1I4IET3_9BACI</name>
<sequence>MIKDIKFSINAVENNTIILRGGDTIAHVYILEEDVFRVYIPEEQHPLLNRTWTITPEAEDVAKEGREKSDLSPFTLPHFQLHESKNEIEIFTDKLRIVIELNGLKFHWFAKVNEQWINIANDRQTQNYNFNKSLGTGVYHYLERNTNDHYYGLGEKGGPLNKVGKRYRMKTIDAMGYDAEHTDPLYKHIPYYITYNDDTEIAYGLYYDNYSDAIFDLGNELDNYHGLYRYYHATKGNLDYYFMLGPRIKNVVETFSRLTGKTIMPPKWSLGYSGSTMTYTDAPDAQEQLKKFVESCREYDIPCDSFQLSSGYTSIGDKRYVFNWDYSKIPSPDEMIENFQNNGIKLCANIKPVLLKGHPLYNELAENNYFIMSKDLDEPEVSQFWDDIGSYLDFTNDQTFDWWKDKIKTQLLSYGIDSTWNDNNEYEIWDENAKALGFGDPISVSYIKPIQTMLMMKASYEAQREFFPDVRPYLISRSGAAGMQKYVQTWSGDNFTEWKTIRFNIKMGLSLSMSGVYNFGHDVGGFSGKAPDPELFIRWIQNGIFHPRFTIHSWNEDKTVNVPWMYPEYLDLIRGLMKERVKWIPFLYQALHKAHKDYKPILTPTFYQFDHDKQTFEENDDFIVGDQLLICNVVEEGARHRDVYLPDNKHGWYDINSDKFYPGRTNLKTDAPLDTIPMYAQAGSILPIRDGEIAFHNNIEERGVLLFPYKNNGVTEEYIYEDDGQTIHYKDGEYTYIKIKMECNDELIDINTEVEGEYKLPYEKITCYLPKLEQRKVKVNGQIITNLHPFVLNV</sequence>
<dbReference type="InterPro" id="IPR017853">
    <property type="entry name" value="GH"/>
</dbReference>
<proteinExistence type="inferred from homology"/>
<evidence type="ECO:0000259" key="4">
    <source>
        <dbReference type="Pfam" id="PF13802"/>
    </source>
</evidence>
<dbReference type="Pfam" id="PF13802">
    <property type="entry name" value="Gal_mutarotas_2"/>
    <property type="match status" value="1"/>
</dbReference>
<dbReference type="InterPro" id="IPR000322">
    <property type="entry name" value="Glyco_hydro_31_TIM"/>
</dbReference>
<dbReference type="InterPro" id="IPR048395">
    <property type="entry name" value="Glyco_hydro_31_C"/>
</dbReference>
<dbReference type="OrthoDB" id="176168at2"/>
<dbReference type="STRING" id="334253.SAMN04487943_10275"/>
<feature type="domain" description="Glycosyl hydrolase family 31 C-terminal" evidence="6">
    <location>
        <begin position="599"/>
        <end position="686"/>
    </location>
</feature>
<dbReference type="GO" id="GO:0005975">
    <property type="term" value="P:carbohydrate metabolic process"/>
    <property type="evidence" value="ECO:0007669"/>
    <property type="project" value="InterPro"/>
</dbReference>
<reference evidence="8" key="1">
    <citation type="submission" date="2016-10" db="EMBL/GenBank/DDBJ databases">
        <authorList>
            <person name="Varghese N."/>
            <person name="Submissions S."/>
        </authorList>
    </citation>
    <scope>NUCLEOTIDE SEQUENCE [LARGE SCALE GENOMIC DNA]</scope>
    <source>
        <strain evidence="8">CGMCC 1.4250</strain>
    </source>
</reference>
<comment type="similarity">
    <text evidence="1 2">Belongs to the glycosyl hydrolase 31 family.</text>
</comment>
<protein>
    <submittedName>
        <fullName evidence="7">Alpha-glucosidase</fullName>
    </submittedName>
</protein>
<dbReference type="CDD" id="cd06599">
    <property type="entry name" value="GH31_glycosidase_Aec37"/>
    <property type="match status" value="1"/>
</dbReference>
<dbReference type="Gene3D" id="2.60.40.1180">
    <property type="entry name" value="Golgi alpha-mannosidase II"/>
    <property type="match status" value="2"/>
</dbReference>
<keyword evidence="2" id="KW-0326">Glycosidase</keyword>
<organism evidence="7 8">
    <name type="scientific">Gracilibacillus orientalis</name>
    <dbReference type="NCBI Taxonomy" id="334253"/>
    <lineage>
        <taxon>Bacteria</taxon>
        <taxon>Bacillati</taxon>
        <taxon>Bacillota</taxon>
        <taxon>Bacilli</taxon>
        <taxon>Bacillales</taxon>
        <taxon>Bacillaceae</taxon>
        <taxon>Gracilibacillus</taxon>
    </lineage>
</organism>
<dbReference type="SUPFAM" id="SSF51445">
    <property type="entry name" value="(Trans)glycosidases"/>
    <property type="match status" value="1"/>
</dbReference>
<dbReference type="GO" id="GO:0004553">
    <property type="term" value="F:hydrolase activity, hydrolyzing O-glycosyl compounds"/>
    <property type="evidence" value="ECO:0007669"/>
    <property type="project" value="InterPro"/>
</dbReference>
<dbReference type="Pfam" id="PF01055">
    <property type="entry name" value="Glyco_hydro_31_2nd"/>
    <property type="match status" value="1"/>
</dbReference>
<accession>A0A1I4IET3</accession>
<dbReference type="Pfam" id="PF21365">
    <property type="entry name" value="Glyco_hydro_31_3rd"/>
    <property type="match status" value="1"/>
</dbReference>
<feature type="domain" description="Glycoside hydrolase family 31 N-terminal" evidence="4">
    <location>
        <begin position="27"/>
        <end position="216"/>
    </location>
</feature>
<evidence type="ECO:0000259" key="5">
    <source>
        <dbReference type="Pfam" id="PF17137"/>
    </source>
</evidence>
<dbReference type="InterPro" id="IPR011013">
    <property type="entry name" value="Gal_mutarotase_sf_dom"/>
</dbReference>
<gene>
    <name evidence="7" type="ORF">SAMN04487943_10275</name>
</gene>